<dbReference type="EMBL" id="SADV01000010">
    <property type="protein sequence ID" value="TQR31727.1"/>
    <property type="molecule type" value="Genomic_DNA"/>
</dbReference>
<dbReference type="CDD" id="cd00188">
    <property type="entry name" value="TOPRIM"/>
    <property type="match status" value="1"/>
</dbReference>
<evidence type="ECO:0000313" key="2">
    <source>
        <dbReference type="EMBL" id="TQR31727.1"/>
    </source>
</evidence>
<dbReference type="Pfam" id="PF09664">
    <property type="entry name" value="DUF2399"/>
    <property type="match status" value="1"/>
</dbReference>
<gene>
    <name evidence="2" type="ORF">C7Y47_14000</name>
</gene>
<reference evidence="2 3" key="1">
    <citation type="submission" date="2018-03" db="EMBL/GenBank/DDBJ databases">
        <title>Aerobic endospore-forming bacteria genome sequencing and assembly.</title>
        <authorList>
            <person name="Cavalcante D.A."/>
            <person name="Driks A."/>
            <person name="Putonti C."/>
            <person name="De-Souza M.T."/>
        </authorList>
    </citation>
    <scope>NUCLEOTIDE SEQUENCE [LARGE SCALE GENOMIC DNA]</scope>
    <source>
        <strain evidence="2 3">SDF0037</strain>
    </source>
</reference>
<evidence type="ECO:0000259" key="1">
    <source>
        <dbReference type="Pfam" id="PF09664"/>
    </source>
</evidence>
<dbReference type="Proteomes" id="UP000317944">
    <property type="component" value="Unassembled WGS sequence"/>
</dbReference>
<proteinExistence type="predicted"/>
<name>A0A544UGD7_LYSSH</name>
<sequence>MTRFLSPQQTKHMVRYYQPGHKVEEVFKMHEAFIQAYFLKKDETIERVEQQEQLFVATIVKKTARTFRKIAYLKFTMNTEFTSSLPKKIASYKFTPNAKRTLHETNDTIQQWLQQGWIVREIRYHTDGISVKDDYYRIGPAYIEAQQKSEQQQLAKQQQQMQALKQKAEKLALPELFQQAIEWNMLPEQWTMKKRMKYIEFCLAFYALSLQKELFDFKEIGAALHDTIGGSKVFDQEREVFLAQLEHSGIDPMLYGLVSIGKIVPIYFTGDVQNNVATYAIGAVHATTDNAVLTSPFTTTNTTLWLVENRAILTRLAVETEFLRQTNSCIVCLDGQIRSAHKQFIEQLLQSAIKQTIIWTDTDSAGITIAKYAAELVKGTVKIVGRDYELYHSIESFTAQVQEAHEQEQQLGGVKQWIKWM</sequence>
<protein>
    <submittedName>
        <fullName evidence="2">DUF2399 domain-containing protein</fullName>
    </submittedName>
</protein>
<dbReference type="OrthoDB" id="2502371at2"/>
<dbReference type="AlphaFoldDB" id="A0A544UGD7"/>
<comment type="caution">
    <text evidence="2">The sequence shown here is derived from an EMBL/GenBank/DDBJ whole genome shotgun (WGS) entry which is preliminary data.</text>
</comment>
<organism evidence="2 3">
    <name type="scientific">Lysinibacillus sphaericus</name>
    <name type="common">Bacillus sphaericus</name>
    <dbReference type="NCBI Taxonomy" id="1421"/>
    <lineage>
        <taxon>Bacteria</taxon>
        <taxon>Bacillati</taxon>
        <taxon>Bacillota</taxon>
        <taxon>Bacilli</taxon>
        <taxon>Bacillales</taxon>
        <taxon>Bacillaceae</taxon>
        <taxon>Lysinibacillus</taxon>
    </lineage>
</organism>
<evidence type="ECO:0000313" key="3">
    <source>
        <dbReference type="Proteomes" id="UP000317944"/>
    </source>
</evidence>
<feature type="domain" description="DUF2399" evidence="1">
    <location>
        <begin position="299"/>
        <end position="388"/>
    </location>
</feature>
<accession>A0A544UGD7</accession>
<dbReference type="InterPro" id="IPR024465">
    <property type="entry name" value="DUF2399"/>
</dbReference>